<sequence>MTTPAPRAMMMTMRMGQLVASYTLGKRHTLSKRAGVYVPAFRIPVGKYFCPSEENGDNEGTDCKTIQPDWDNDKYLTDQDDYVEKKKKRQVLPTTKDVGFGPFNSTAQDHILAQANIVSTRRWHNNVSRGVTEALRNLVGSVNYHNNFTVRSHINAQKGRVGNIFDAIKTALPSHRRVVNNIQYGAWQRQDLRRRWNEFMNSKLYLVQAKMKVINDFLPALQVVWADDGARSAAEDQLGDSGNTLADKQRKRDLIDDIDALADRMRMLSAWVNPFG</sequence>
<dbReference type="AlphaFoldDB" id="A0AAN6WAG1"/>
<evidence type="ECO:0000313" key="2">
    <source>
        <dbReference type="Proteomes" id="UP001302321"/>
    </source>
</evidence>
<comment type="caution">
    <text evidence="1">The sequence shown here is derived from an EMBL/GenBank/DDBJ whole genome shotgun (WGS) entry which is preliminary data.</text>
</comment>
<reference evidence="1" key="1">
    <citation type="journal article" date="2023" name="Mol. Phylogenet. Evol.">
        <title>Genome-scale phylogeny and comparative genomics of the fungal order Sordariales.</title>
        <authorList>
            <person name="Hensen N."/>
            <person name="Bonometti L."/>
            <person name="Westerberg I."/>
            <person name="Brannstrom I.O."/>
            <person name="Guillou S."/>
            <person name="Cros-Aarteil S."/>
            <person name="Calhoun S."/>
            <person name="Haridas S."/>
            <person name="Kuo A."/>
            <person name="Mondo S."/>
            <person name="Pangilinan J."/>
            <person name="Riley R."/>
            <person name="LaButti K."/>
            <person name="Andreopoulos B."/>
            <person name="Lipzen A."/>
            <person name="Chen C."/>
            <person name="Yan M."/>
            <person name="Daum C."/>
            <person name="Ng V."/>
            <person name="Clum A."/>
            <person name="Steindorff A."/>
            <person name="Ohm R.A."/>
            <person name="Martin F."/>
            <person name="Silar P."/>
            <person name="Natvig D.O."/>
            <person name="Lalanne C."/>
            <person name="Gautier V."/>
            <person name="Ament-Velasquez S.L."/>
            <person name="Kruys A."/>
            <person name="Hutchinson M.I."/>
            <person name="Powell A.J."/>
            <person name="Barry K."/>
            <person name="Miller A.N."/>
            <person name="Grigoriev I.V."/>
            <person name="Debuchy R."/>
            <person name="Gladieux P."/>
            <person name="Hiltunen Thoren M."/>
            <person name="Johannesson H."/>
        </authorList>
    </citation>
    <scope>NUCLEOTIDE SEQUENCE</scope>
    <source>
        <strain evidence="1">CBS 892.96</strain>
    </source>
</reference>
<organism evidence="1 2">
    <name type="scientific">Triangularia setosa</name>
    <dbReference type="NCBI Taxonomy" id="2587417"/>
    <lineage>
        <taxon>Eukaryota</taxon>
        <taxon>Fungi</taxon>
        <taxon>Dikarya</taxon>
        <taxon>Ascomycota</taxon>
        <taxon>Pezizomycotina</taxon>
        <taxon>Sordariomycetes</taxon>
        <taxon>Sordariomycetidae</taxon>
        <taxon>Sordariales</taxon>
        <taxon>Podosporaceae</taxon>
        <taxon>Triangularia</taxon>
    </lineage>
</organism>
<accession>A0AAN6WAG1</accession>
<proteinExistence type="predicted"/>
<dbReference type="Proteomes" id="UP001302321">
    <property type="component" value="Unassembled WGS sequence"/>
</dbReference>
<evidence type="ECO:0000313" key="1">
    <source>
        <dbReference type="EMBL" id="KAK4177466.1"/>
    </source>
</evidence>
<protein>
    <submittedName>
        <fullName evidence="1">Uncharacterized protein</fullName>
    </submittedName>
</protein>
<keyword evidence="2" id="KW-1185">Reference proteome</keyword>
<reference evidence="1" key="2">
    <citation type="submission" date="2023-05" db="EMBL/GenBank/DDBJ databases">
        <authorList>
            <consortium name="Lawrence Berkeley National Laboratory"/>
            <person name="Steindorff A."/>
            <person name="Hensen N."/>
            <person name="Bonometti L."/>
            <person name="Westerberg I."/>
            <person name="Brannstrom I.O."/>
            <person name="Guillou S."/>
            <person name="Cros-Aarteil S."/>
            <person name="Calhoun S."/>
            <person name="Haridas S."/>
            <person name="Kuo A."/>
            <person name="Mondo S."/>
            <person name="Pangilinan J."/>
            <person name="Riley R."/>
            <person name="Labutti K."/>
            <person name="Andreopoulos B."/>
            <person name="Lipzen A."/>
            <person name="Chen C."/>
            <person name="Yanf M."/>
            <person name="Daum C."/>
            <person name="Ng V."/>
            <person name="Clum A."/>
            <person name="Ohm R."/>
            <person name="Martin F."/>
            <person name="Silar P."/>
            <person name="Natvig D."/>
            <person name="Lalanne C."/>
            <person name="Gautier V."/>
            <person name="Ament-Velasquez S.L."/>
            <person name="Kruys A."/>
            <person name="Hutchinson M.I."/>
            <person name="Powell A.J."/>
            <person name="Barry K."/>
            <person name="Miller A.N."/>
            <person name="Grigoriev I.V."/>
            <person name="Debuchy R."/>
            <person name="Gladieux P."/>
            <person name="Thoren M.H."/>
            <person name="Johannesson H."/>
        </authorList>
    </citation>
    <scope>NUCLEOTIDE SEQUENCE</scope>
    <source>
        <strain evidence="1">CBS 892.96</strain>
    </source>
</reference>
<name>A0AAN6WAG1_9PEZI</name>
<gene>
    <name evidence="1" type="ORF">QBC36DRAFT_371626</name>
</gene>
<dbReference type="EMBL" id="MU866164">
    <property type="protein sequence ID" value="KAK4177466.1"/>
    <property type="molecule type" value="Genomic_DNA"/>
</dbReference>